<proteinExistence type="predicted"/>
<keyword evidence="3" id="KW-1185">Reference proteome</keyword>
<evidence type="ECO:0000313" key="2">
    <source>
        <dbReference type="EMBL" id="GHO88094.1"/>
    </source>
</evidence>
<sequence>MYQPPCARQRDYKSRIDPGPITNQQVTNYTSSRSTHLNRDLKELATDKPVRLCVYPCIEGNESLCPHCKAKQVAEIEIKTVISGNEGLPL</sequence>
<organism evidence="2 3">
    <name type="scientific">Dictyobacter formicarum</name>
    <dbReference type="NCBI Taxonomy" id="2778368"/>
    <lineage>
        <taxon>Bacteria</taxon>
        <taxon>Bacillati</taxon>
        <taxon>Chloroflexota</taxon>
        <taxon>Ktedonobacteria</taxon>
        <taxon>Ktedonobacterales</taxon>
        <taxon>Dictyobacteraceae</taxon>
        <taxon>Dictyobacter</taxon>
    </lineage>
</organism>
<reference evidence="2 3" key="1">
    <citation type="journal article" date="2021" name="Int. J. Syst. Evol. Microbiol.">
        <title>Reticulibacter mediterranei gen. nov., sp. nov., within the new family Reticulibacteraceae fam. nov., and Ktedonospora formicarum gen. nov., sp. nov., Ktedonobacter robiniae sp. nov., Dictyobacter formicarum sp. nov. and Dictyobacter arantiisoli sp. nov., belonging to the class Ktedonobacteria.</title>
        <authorList>
            <person name="Yabe S."/>
            <person name="Zheng Y."/>
            <person name="Wang C.M."/>
            <person name="Sakai Y."/>
            <person name="Abe K."/>
            <person name="Yokota A."/>
            <person name="Donadio S."/>
            <person name="Cavaletti L."/>
            <person name="Monciardini P."/>
        </authorList>
    </citation>
    <scope>NUCLEOTIDE SEQUENCE [LARGE SCALE GENOMIC DNA]</scope>
    <source>
        <strain evidence="2 3">SOSP1-9</strain>
    </source>
</reference>
<feature type="region of interest" description="Disordered" evidence="1">
    <location>
        <begin position="1"/>
        <end position="36"/>
    </location>
</feature>
<protein>
    <recommendedName>
        <fullName evidence="4">Transposase zinc-binding domain-containing protein</fullName>
    </recommendedName>
</protein>
<evidence type="ECO:0008006" key="4">
    <source>
        <dbReference type="Google" id="ProtNLM"/>
    </source>
</evidence>
<comment type="caution">
    <text evidence="2">The sequence shown here is derived from an EMBL/GenBank/DDBJ whole genome shotgun (WGS) entry which is preliminary data.</text>
</comment>
<evidence type="ECO:0000313" key="3">
    <source>
        <dbReference type="Proteomes" id="UP000635565"/>
    </source>
</evidence>
<evidence type="ECO:0000256" key="1">
    <source>
        <dbReference type="SAM" id="MobiDB-lite"/>
    </source>
</evidence>
<accession>A0ABQ3VPC0</accession>
<feature type="compositionally biased region" description="Polar residues" evidence="1">
    <location>
        <begin position="21"/>
        <end position="35"/>
    </location>
</feature>
<name>A0ABQ3VPC0_9CHLR</name>
<gene>
    <name evidence="2" type="ORF">KSZ_61000</name>
</gene>
<dbReference type="EMBL" id="BNJJ01000021">
    <property type="protein sequence ID" value="GHO88094.1"/>
    <property type="molecule type" value="Genomic_DNA"/>
</dbReference>
<dbReference type="Proteomes" id="UP000635565">
    <property type="component" value="Unassembled WGS sequence"/>
</dbReference>